<proteinExistence type="predicted"/>
<accession>A0A2K1KQK2</accession>
<reference evidence="1 3" key="1">
    <citation type="journal article" date="2008" name="Science">
        <title>The Physcomitrella genome reveals evolutionary insights into the conquest of land by plants.</title>
        <authorList>
            <person name="Rensing S."/>
            <person name="Lang D."/>
            <person name="Zimmer A."/>
            <person name="Terry A."/>
            <person name="Salamov A."/>
            <person name="Shapiro H."/>
            <person name="Nishiyama T."/>
            <person name="Perroud P.-F."/>
            <person name="Lindquist E."/>
            <person name="Kamisugi Y."/>
            <person name="Tanahashi T."/>
            <person name="Sakakibara K."/>
            <person name="Fujita T."/>
            <person name="Oishi K."/>
            <person name="Shin-I T."/>
            <person name="Kuroki Y."/>
            <person name="Toyoda A."/>
            <person name="Suzuki Y."/>
            <person name="Hashimoto A."/>
            <person name="Yamaguchi K."/>
            <person name="Sugano A."/>
            <person name="Kohara Y."/>
            <person name="Fujiyama A."/>
            <person name="Anterola A."/>
            <person name="Aoki S."/>
            <person name="Ashton N."/>
            <person name="Barbazuk W.B."/>
            <person name="Barker E."/>
            <person name="Bennetzen J."/>
            <person name="Bezanilla M."/>
            <person name="Blankenship R."/>
            <person name="Cho S.H."/>
            <person name="Dutcher S."/>
            <person name="Estelle M."/>
            <person name="Fawcett J.A."/>
            <person name="Gundlach H."/>
            <person name="Hanada K."/>
            <person name="Heyl A."/>
            <person name="Hicks K.A."/>
            <person name="Hugh J."/>
            <person name="Lohr M."/>
            <person name="Mayer K."/>
            <person name="Melkozernov A."/>
            <person name="Murata T."/>
            <person name="Nelson D."/>
            <person name="Pils B."/>
            <person name="Prigge M."/>
            <person name="Reiss B."/>
            <person name="Renner T."/>
            <person name="Rombauts S."/>
            <person name="Rushton P."/>
            <person name="Sanderfoot A."/>
            <person name="Schween G."/>
            <person name="Shiu S.-H."/>
            <person name="Stueber K."/>
            <person name="Theodoulou F.L."/>
            <person name="Tu H."/>
            <person name="Van de Peer Y."/>
            <person name="Verrier P.J."/>
            <person name="Waters E."/>
            <person name="Wood A."/>
            <person name="Yang L."/>
            <person name="Cove D."/>
            <person name="Cuming A."/>
            <person name="Hasebe M."/>
            <person name="Lucas S."/>
            <person name="Mishler D.B."/>
            <person name="Reski R."/>
            <person name="Grigoriev I."/>
            <person name="Quatrano R.S."/>
            <person name="Boore J.L."/>
        </authorList>
    </citation>
    <scope>NUCLEOTIDE SEQUENCE [LARGE SCALE GENOMIC DNA]</scope>
    <source>
        <strain evidence="2 3">cv. Gransden 2004</strain>
    </source>
</reference>
<name>A0A2K1KQK2_PHYPA</name>
<protein>
    <submittedName>
        <fullName evidence="1 2">Uncharacterized protein</fullName>
    </submittedName>
</protein>
<reference evidence="2" key="3">
    <citation type="submission" date="2020-12" db="UniProtKB">
        <authorList>
            <consortium name="EnsemblPlants"/>
        </authorList>
    </citation>
    <scope>IDENTIFICATION</scope>
</reference>
<evidence type="ECO:0000313" key="1">
    <source>
        <dbReference type="EMBL" id="PNR56036.1"/>
    </source>
</evidence>
<evidence type="ECO:0000313" key="2">
    <source>
        <dbReference type="EnsemblPlants" id="Pp3c4_30018V3.1"/>
    </source>
</evidence>
<dbReference type="EMBL" id="ABEU02000004">
    <property type="protein sequence ID" value="PNR56036.1"/>
    <property type="molecule type" value="Genomic_DNA"/>
</dbReference>
<organism evidence="1">
    <name type="scientific">Physcomitrium patens</name>
    <name type="common">Spreading-leaved earth moss</name>
    <name type="synonym">Physcomitrella patens</name>
    <dbReference type="NCBI Taxonomy" id="3218"/>
    <lineage>
        <taxon>Eukaryota</taxon>
        <taxon>Viridiplantae</taxon>
        <taxon>Streptophyta</taxon>
        <taxon>Embryophyta</taxon>
        <taxon>Bryophyta</taxon>
        <taxon>Bryophytina</taxon>
        <taxon>Bryopsida</taxon>
        <taxon>Funariidae</taxon>
        <taxon>Funariales</taxon>
        <taxon>Funariaceae</taxon>
        <taxon>Physcomitrium</taxon>
    </lineage>
</organism>
<evidence type="ECO:0000313" key="3">
    <source>
        <dbReference type="Proteomes" id="UP000006727"/>
    </source>
</evidence>
<dbReference type="EnsemblPlants" id="Pp3c4_30018V3.1">
    <property type="protein sequence ID" value="Pp3c4_30018V3.1"/>
    <property type="gene ID" value="Pp3c4_30018"/>
</dbReference>
<dbReference type="Proteomes" id="UP000006727">
    <property type="component" value="Chromosome 4"/>
</dbReference>
<sequence>MSTRVPPPGRLKNLQVMAITRGGLIAGASSDARVDSLLGTTIEVPFVPHMWVPSWERAVRVYRRHGAFRWLWRRGMSLLWPRGDAGLTRLQQQFQSGQAQALQVGSGFLFSGAAQKMITRVKPRTQDQMLQGLKLSDRHLVQLLGSN</sequence>
<gene>
    <name evidence="1" type="ORF">PHYPA_006933</name>
</gene>
<keyword evidence="3" id="KW-1185">Reference proteome</keyword>
<dbReference type="InParanoid" id="A0A2K1KQK2"/>
<reference evidence="1 3" key="2">
    <citation type="journal article" date="2018" name="Plant J.">
        <title>The Physcomitrella patens chromosome-scale assembly reveals moss genome structure and evolution.</title>
        <authorList>
            <person name="Lang D."/>
            <person name="Ullrich K.K."/>
            <person name="Murat F."/>
            <person name="Fuchs J."/>
            <person name="Jenkins J."/>
            <person name="Haas F.B."/>
            <person name="Piednoel M."/>
            <person name="Gundlach H."/>
            <person name="Van Bel M."/>
            <person name="Meyberg R."/>
            <person name="Vives C."/>
            <person name="Morata J."/>
            <person name="Symeonidi A."/>
            <person name="Hiss M."/>
            <person name="Muchero W."/>
            <person name="Kamisugi Y."/>
            <person name="Saleh O."/>
            <person name="Blanc G."/>
            <person name="Decker E.L."/>
            <person name="van Gessel N."/>
            <person name="Grimwood J."/>
            <person name="Hayes R.D."/>
            <person name="Graham S.W."/>
            <person name="Gunter L.E."/>
            <person name="McDaniel S.F."/>
            <person name="Hoernstein S.N.W."/>
            <person name="Larsson A."/>
            <person name="Li F.W."/>
            <person name="Perroud P.F."/>
            <person name="Phillips J."/>
            <person name="Ranjan P."/>
            <person name="Rokshar D.S."/>
            <person name="Rothfels C.J."/>
            <person name="Schneider L."/>
            <person name="Shu S."/>
            <person name="Stevenson D.W."/>
            <person name="Thummler F."/>
            <person name="Tillich M."/>
            <person name="Villarreal Aguilar J.C."/>
            <person name="Widiez T."/>
            <person name="Wong G.K."/>
            <person name="Wymore A."/>
            <person name="Zhang Y."/>
            <person name="Zimmer A.D."/>
            <person name="Quatrano R.S."/>
            <person name="Mayer K.F.X."/>
            <person name="Goodstein D."/>
            <person name="Casacuberta J.M."/>
            <person name="Vandepoele K."/>
            <person name="Reski R."/>
            <person name="Cuming A.C."/>
            <person name="Tuskan G.A."/>
            <person name="Maumus F."/>
            <person name="Salse J."/>
            <person name="Schmutz J."/>
            <person name="Rensing S.A."/>
        </authorList>
    </citation>
    <scope>NUCLEOTIDE SEQUENCE [LARGE SCALE GENOMIC DNA]</scope>
    <source>
        <strain evidence="2 3">cv. Gransden 2004</strain>
    </source>
</reference>
<dbReference type="Gramene" id="Pp3c4_30018V3.1">
    <property type="protein sequence ID" value="Pp3c4_30018V3.1"/>
    <property type="gene ID" value="Pp3c4_30018"/>
</dbReference>
<dbReference type="AlphaFoldDB" id="A0A2K1KQK2"/>